<evidence type="ECO:0000256" key="1">
    <source>
        <dbReference type="SAM" id="Phobius"/>
    </source>
</evidence>
<keyword evidence="3" id="KW-1185">Reference proteome</keyword>
<evidence type="ECO:0000313" key="2">
    <source>
        <dbReference type="EMBL" id="MFC6754577.1"/>
    </source>
</evidence>
<dbReference type="AlphaFoldDB" id="A0ABD5SI21"/>
<comment type="caution">
    <text evidence="2">The sequence shown here is derived from an EMBL/GenBank/DDBJ whole genome shotgun (WGS) entry which is preliminary data.</text>
</comment>
<accession>A0ABD5SI21</accession>
<keyword evidence="1" id="KW-1133">Transmembrane helix</keyword>
<keyword evidence="1" id="KW-0472">Membrane</keyword>
<reference evidence="2 3" key="1">
    <citation type="journal article" date="2019" name="Int. J. Syst. Evol. Microbiol.">
        <title>The Global Catalogue of Microorganisms (GCM) 10K type strain sequencing project: providing services to taxonomists for standard genome sequencing and annotation.</title>
        <authorList>
            <consortium name="The Broad Institute Genomics Platform"/>
            <consortium name="The Broad Institute Genome Sequencing Center for Infectious Disease"/>
            <person name="Wu L."/>
            <person name="Ma J."/>
        </authorList>
    </citation>
    <scope>NUCLEOTIDE SEQUENCE [LARGE SCALE GENOMIC DNA]</scope>
    <source>
        <strain evidence="2 3">CGMCC 1.3239</strain>
    </source>
</reference>
<dbReference type="RefSeq" id="WP_379783172.1">
    <property type="nucleotide sequence ID" value="NZ_JBHSWW010000301.1"/>
</dbReference>
<sequence length="135" mass="14068">MVLKRIGFGAAALGSVLALLHLSPGFITEWMLAADDPVPVGNSLGESVVIVRRLLDAGAFAVGFGGVFLLGYWAGGRVALRHRYRELLVALGVGGALGYALVLVLFLSYSALVGGDLLSDPAGGVIRTQGEYLRL</sequence>
<proteinExistence type="predicted"/>
<dbReference type="Proteomes" id="UP001596442">
    <property type="component" value="Unassembled WGS sequence"/>
</dbReference>
<gene>
    <name evidence="2" type="ORF">ACFQEU_14080</name>
</gene>
<dbReference type="EMBL" id="JBHSWW010000301">
    <property type="protein sequence ID" value="MFC6754577.1"/>
    <property type="molecule type" value="Genomic_DNA"/>
</dbReference>
<organism evidence="2 3">
    <name type="scientific">Halorubrum tibetense</name>
    <dbReference type="NCBI Taxonomy" id="175631"/>
    <lineage>
        <taxon>Archaea</taxon>
        <taxon>Methanobacteriati</taxon>
        <taxon>Methanobacteriota</taxon>
        <taxon>Stenosarchaea group</taxon>
        <taxon>Halobacteria</taxon>
        <taxon>Halobacteriales</taxon>
        <taxon>Haloferacaceae</taxon>
        <taxon>Halorubrum</taxon>
    </lineage>
</organism>
<name>A0ABD5SI21_9EURY</name>
<feature type="transmembrane region" description="Helical" evidence="1">
    <location>
        <begin position="57"/>
        <end position="75"/>
    </location>
</feature>
<evidence type="ECO:0000313" key="3">
    <source>
        <dbReference type="Proteomes" id="UP001596442"/>
    </source>
</evidence>
<keyword evidence="1" id="KW-0812">Transmembrane</keyword>
<protein>
    <submittedName>
        <fullName evidence="2">Uncharacterized protein</fullName>
    </submittedName>
</protein>
<feature type="transmembrane region" description="Helical" evidence="1">
    <location>
        <begin position="87"/>
        <end position="109"/>
    </location>
</feature>